<feature type="domain" description="PE-PPE" evidence="6">
    <location>
        <begin position="69"/>
        <end position="207"/>
    </location>
</feature>
<reference evidence="7" key="1">
    <citation type="submission" date="2020-08" db="EMBL/GenBank/DDBJ databases">
        <title>Whole genome shotgun sequence of Actinocatenispora sera NBRC 101916.</title>
        <authorList>
            <person name="Komaki H."/>
            <person name="Tamura T."/>
        </authorList>
    </citation>
    <scope>NUCLEOTIDE SEQUENCE</scope>
    <source>
        <strain evidence="7">NBRC 101916</strain>
    </source>
</reference>
<keyword evidence="8" id="KW-1185">Reference proteome</keyword>
<evidence type="ECO:0000256" key="4">
    <source>
        <dbReference type="ARBA" id="ARBA00023157"/>
    </source>
</evidence>
<feature type="signal peptide" evidence="5">
    <location>
        <begin position="1"/>
        <end position="27"/>
    </location>
</feature>
<proteinExistence type="inferred from homology"/>
<dbReference type="AlphaFoldDB" id="A0A810KYI4"/>
<keyword evidence="3" id="KW-0378">Hydrolase</keyword>
<dbReference type="Gene3D" id="3.40.50.1820">
    <property type="entry name" value="alpha/beta hydrolase"/>
    <property type="match status" value="1"/>
</dbReference>
<dbReference type="RefSeq" id="WP_030447674.1">
    <property type="nucleotide sequence ID" value="NZ_AP023354.1"/>
</dbReference>
<dbReference type="EMBL" id="AP023354">
    <property type="protein sequence ID" value="BCJ27386.1"/>
    <property type="molecule type" value="Genomic_DNA"/>
</dbReference>
<dbReference type="PANTHER" id="PTHR33630:SF9">
    <property type="entry name" value="CUTINASE 4"/>
    <property type="match status" value="1"/>
</dbReference>
<keyword evidence="2" id="KW-0719">Serine esterase</keyword>
<dbReference type="Proteomes" id="UP000680750">
    <property type="component" value="Chromosome"/>
</dbReference>
<protein>
    <recommendedName>
        <fullName evidence="6">PE-PPE domain-containing protein</fullName>
    </recommendedName>
</protein>
<evidence type="ECO:0000259" key="6">
    <source>
        <dbReference type="Pfam" id="PF08237"/>
    </source>
</evidence>
<dbReference type="KEGG" id="aser:Asera_14940"/>
<evidence type="ECO:0000256" key="5">
    <source>
        <dbReference type="SAM" id="SignalP"/>
    </source>
</evidence>
<dbReference type="Pfam" id="PF08237">
    <property type="entry name" value="PE-PPE"/>
    <property type="match status" value="1"/>
</dbReference>
<dbReference type="PANTHER" id="PTHR33630">
    <property type="entry name" value="CUTINASE RV1984C-RELATED-RELATED"/>
    <property type="match status" value="1"/>
</dbReference>
<name>A0A810KYI4_9ACTN</name>
<dbReference type="InterPro" id="IPR000675">
    <property type="entry name" value="Cutinase/axe"/>
</dbReference>
<dbReference type="SMART" id="SM01110">
    <property type="entry name" value="Cutinase"/>
    <property type="match status" value="1"/>
</dbReference>
<keyword evidence="5" id="KW-0732">Signal</keyword>
<evidence type="ECO:0000256" key="1">
    <source>
        <dbReference type="ARBA" id="ARBA00007534"/>
    </source>
</evidence>
<comment type="similarity">
    <text evidence="1">Belongs to the cutinase family.</text>
</comment>
<evidence type="ECO:0000313" key="8">
    <source>
        <dbReference type="Proteomes" id="UP000680750"/>
    </source>
</evidence>
<organism evidence="7 8">
    <name type="scientific">Actinocatenispora sera</name>
    <dbReference type="NCBI Taxonomy" id="390989"/>
    <lineage>
        <taxon>Bacteria</taxon>
        <taxon>Bacillati</taxon>
        <taxon>Actinomycetota</taxon>
        <taxon>Actinomycetes</taxon>
        <taxon>Micromonosporales</taxon>
        <taxon>Micromonosporaceae</taxon>
        <taxon>Actinocatenispora</taxon>
    </lineage>
</organism>
<keyword evidence="4" id="KW-1015">Disulfide bond</keyword>
<dbReference type="OrthoDB" id="3604642at2"/>
<evidence type="ECO:0000313" key="7">
    <source>
        <dbReference type="EMBL" id="BCJ27386.1"/>
    </source>
</evidence>
<evidence type="ECO:0000256" key="2">
    <source>
        <dbReference type="ARBA" id="ARBA00022487"/>
    </source>
</evidence>
<dbReference type="SUPFAM" id="SSF53474">
    <property type="entry name" value="alpha/beta-Hydrolases"/>
    <property type="match status" value="1"/>
</dbReference>
<feature type="chain" id="PRO_5038569847" description="PE-PPE domain-containing protein" evidence="5">
    <location>
        <begin position="28"/>
        <end position="249"/>
    </location>
</feature>
<dbReference type="GO" id="GO:0052689">
    <property type="term" value="F:carboxylic ester hydrolase activity"/>
    <property type="evidence" value="ECO:0007669"/>
    <property type="project" value="UniProtKB-KW"/>
</dbReference>
<accession>A0A810KYI4</accession>
<evidence type="ECO:0000256" key="3">
    <source>
        <dbReference type="ARBA" id="ARBA00022801"/>
    </source>
</evidence>
<dbReference type="InterPro" id="IPR013228">
    <property type="entry name" value="PE-PPE_C"/>
</dbReference>
<sequence length="249" mass="25545">MKPRALRRLAASVGAAAAMLVAGGVFATAAHASGIDHYYVEIGGTGAAQPASKGCTSSYWAANATLPAGSKAVGVCYPATAGPWVGGVTAPSYEASVHQGHTAALALVKRLRAQHPGARITITGYSQGAQIGDQVLQAVAAGSFVPHGQVDGMLYADPMQPGTGIWGHLFPKGVSLLGFTSTGAGPTDFNGIPVRRFCIHTDGICDATSIQGIGGYFVQHPTYPKHIIGDTLRFDGQSGIRWYPEGAGN</sequence>
<gene>
    <name evidence="7" type="ORF">Asera_14940</name>
</gene>
<dbReference type="InterPro" id="IPR029058">
    <property type="entry name" value="AB_hydrolase_fold"/>
</dbReference>